<dbReference type="Proteomes" id="UP000240294">
    <property type="component" value="Genome"/>
</dbReference>
<evidence type="ECO:0000313" key="2">
    <source>
        <dbReference type="Proteomes" id="UP000240294"/>
    </source>
</evidence>
<sequence>MTGFQSRVIDELSELNLKINALTAFTIGSVFKSLDPVDQSLLLRQLDTMSAYRHILEKRIQRF</sequence>
<organism evidence="1 2">
    <name type="scientific">Klebsiella phage vB_Kpn_F48</name>
    <dbReference type="NCBI Taxonomy" id="2070028"/>
    <lineage>
        <taxon>Viruses</taxon>
        <taxon>Duplodnaviria</taxon>
        <taxon>Heunggongvirae</taxon>
        <taxon>Uroviricota</taxon>
        <taxon>Caudoviricetes</taxon>
        <taxon>Marfavirus</taxon>
        <taxon>Marfavirus F48</taxon>
    </lineage>
</organism>
<accession>A0A2I6UFK2</accession>
<dbReference type="Pfam" id="PF21825">
    <property type="entry name" value="crAss001_48"/>
    <property type="match status" value="1"/>
</dbReference>
<reference evidence="2" key="1">
    <citation type="submission" date="2018-01" db="EMBL/GenBank/DDBJ databases">
        <title>Direct submission.</title>
        <authorList>
            <person name="Ciacci N."/>
        </authorList>
    </citation>
    <scope>NUCLEOTIDE SEQUENCE [LARGE SCALE GENOMIC DNA]</scope>
</reference>
<gene>
    <name evidence="1" type="ORF">vBKpnF48_134</name>
</gene>
<name>A0A2I6UFK2_9CAUD</name>
<proteinExistence type="predicted"/>
<keyword evidence="2" id="KW-1185">Reference proteome</keyword>
<dbReference type="InterPro" id="IPR054052">
    <property type="entry name" value="Y16Q-like"/>
</dbReference>
<evidence type="ECO:0000313" key="1">
    <source>
        <dbReference type="EMBL" id="AUO78759.1"/>
    </source>
</evidence>
<protein>
    <submittedName>
        <fullName evidence="1">Uncharacterized protein</fullName>
    </submittedName>
</protein>
<dbReference type="EMBL" id="MG746602">
    <property type="protein sequence ID" value="AUO78759.1"/>
    <property type="molecule type" value="Genomic_DNA"/>
</dbReference>